<feature type="signal peptide" evidence="1">
    <location>
        <begin position="1"/>
        <end position="22"/>
    </location>
</feature>
<evidence type="ECO:0000256" key="1">
    <source>
        <dbReference type="SAM" id="SignalP"/>
    </source>
</evidence>
<evidence type="ECO:0000313" key="3">
    <source>
        <dbReference type="Proteomes" id="UP001164459"/>
    </source>
</evidence>
<sequence>MLRRLVLLTCAAAVGVTTATTACVQACNDVGCAGGFEWTGRPAGDATLTPGAYVLTVTLEDDSYTIDCQVGATYEDSDCGEPIRVSGEVAWSLELSLAQADPDEWAPTSPVGGFYLRIADTSGSEADGSYSETRGPPQVTIAIRRDDAPLTAVDYMIEYVRDGDYRGDPACGFCDEAEARTHEW</sequence>
<evidence type="ECO:0000313" key="2">
    <source>
        <dbReference type="EMBL" id="WAS94769.1"/>
    </source>
</evidence>
<dbReference type="Proteomes" id="UP001164459">
    <property type="component" value="Chromosome"/>
</dbReference>
<evidence type="ECO:0008006" key="4">
    <source>
        <dbReference type="Google" id="ProtNLM"/>
    </source>
</evidence>
<feature type="chain" id="PRO_5047037544" description="Lipoprotein" evidence="1">
    <location>
        <begin position="23"/>
        <end position="184"/>
    </location>
</feature>
<accession>A0ABY7H668</accession>
<organism evidence="2 3">
    <name type="scientific">Nannocystis punicea</name>
    <dbReference type="NCBI Taxonomy" id="2995304"/>
    <lineage>
        <taxon>Bacteria</taxon>
        <taxon>Pseudomonadati</taxon>
        <taxon>Myxococcota</taxon>
        <taxon>Polyangia</taxon>
        <taxon>Nannocystales</taxon>
        <taxon>Nannocystaceae</taxon>
        <taxon>Nannocystis</taxon>
    </lineage>
</organism>
<dbReference type="PROSITE" id="PS51257">
    <property type="entry name" value="PROKAR_LIPOPROTEIN"/>
    <property type="match status" value="1"/>
</dbReference>
<reference evidence="2" key="1">
    <citation type="submission" date="2022-11" db="EMBL/GenBank/DDBJ databases">
        <title>Minimal conservation of predation-associated metabolite biosynthetic gene clusters underscores biosynthetic potential of Myxococcota including descriptions for ten novel species: Archangium lansinium sp. nov., Myxococcus landrumus sp. nov., Nannocystis bai.</title>
        <authorList>
            <person name="Ahearne A."/>
            <person name="Stevens C."/>
            <person name="Dowd S."/>
        </authorList>
    </citation>
    <scope>NUCLEOTIDE SEQUENCE</scope>
    <source>
        <strain evidence="2">Fl3</strain>
    </source>
</reference>
<keyword evidence="1" id="KW-0732">Signal</keyword>
<dbReference type="RefSeq" id="WP_269037104.1">
    <property type="nucleotide sequence ID" value="NZ_CP114040.1"/>
</dbReference>
<dbReference type="EMBL" id="CP114040">
    <property type="protein sequence ID" value="WAS94769.1"/>
    <property type="molecule type" value="Genomic_DNA"/>
</dbReference>
<keyword evidence="3" id="KW-1185">Reference proteome</keyword>
<gene>
    <name evidence="2" type="ORF">O0S08_01300</name>
</gene>
<protein>
    <recommendedName>
        <fullName evidence="4">Lipoprotein</fullName>
    </recommendedName>
</protein>
<name>A0ABY7H668_9BACT</name>
<proteinExistence type="predicted"/>